<accession>A3XHH0</accession>
<dbReference type="SUPFAM" id="SSF53474">
    <property type="entry name" value="alpha/beta-Hydrolases"/>
    <property type="match status" value="1"/>
</dbReference>
<keyword evidence="2" id="KW-0378">Hydrolase</keyword>
<dbReference type="InterPro" id="IPR000073">
    <property type="entry name" value="AB_hydrolase_1"/>
</dbReference>
<organism evidence="2 3">
    <name type="scientific">Leeuwenhoekiella blandensis (strain CECT 7118 / CCUG 51940 / KCTC 22103 / MED217)</name>
    <name type="common">Flavobacterium sp. (strain MED217)</name>
    <dbReference type="NCBI Taxonomy" id="398720"/>
    <lineage>
        <taxon>Bacteria</taxon>
        <taxon>Pseudomonadati</taxon>
        <taxon>Bacteroidota</taxon>
        <taxon>Flavobacteriia</taxon>
        <taxon>Flavobacteriales</taxon>
        <taxon>Flavobacteriaceae</taxon>
        <taxon>Leeuwenhoekiella</taxon>
    </lineage>
</organism>
<dbReference type="InterPro" id="IPR029058">
    <property type="entry name" value="AB_hydrolase_fold"/>
</dbReference>
<dbReference type="InterPro" id="IPR050266">
    <property type="entry name" value="AB_hydrolase_sf"/>
</dbReference>
<evidence type="ECO:0000259" key="1">
    <source>
        <dbReference type="Pfam" id="PF00561"/>
    </source>
</evidence>
<dbReference type="STRING" id="398720.MED217_17060"/>
<dbReference type="Proteomes" id="UP000001601">
    <property type="component" value="Unassembled WGS sequence"/>
</dbReference>
<reference evidence="2 3" key="1">
    <citation type="journal article" date="2007" name="Nature">
        <title>Light stimulates growth of proteorhodopsin-containing marine Flavobacteria.</title>
        <authorList>
            <person name="Gomez-Consarnau L."/>
            <person name="Gonzalez J.M."/>
            <person name="Coll-Llado M."/>
            <person name="Gourdon P."/>
            <person name="Pascher T."/>
            <person name="Neutze R."/>
            <person name="Pedros-Alio C."/>
            <person name="Pinhassi J."/>
        </authorList>
    </citation>
    <scope>NUCLEOTIDE SEQUENCE [LARGE SCALE GENOMIC DNA]</scope>
    <source>
        <strain evidence="2 3">MED217</strain>
    </source>
</reference>
<gene>
    <name evidence="2" type="ORF">MED217_17060</name>
</gene>
<proteinExistence type="predicted"/>
<dbReference type="OrthoDB" id="252464at2"/>
<dbReference type="PANTHER" id="PTHR43798">
    <property type="entry name" value="MONOACYLGLYCEROL LIPASE"/>
    <property type="match status" value="1"/>
</dbReference>
<dbReference type="eggNOG" id="COG0596">
    <property type="taxonomic scope" value="Bacteria"/>
</dbReference>
<feature type="domain" description="AB hydrolase-1" evidence="1">
    <location>
        <begin position="19"/>
        <end position="244"/>
    </location>
</feature>
<dbReference type="RefSeq" id="WP_009781752.1">
    <property type="nucleotide sequence ID" value="NZ_CH672395.1"/>
</dbReference>
<keyword evidence="3" id="KW-1185">Reference proteome</keyword>
<evidence type="ECO:0000313" key="2">
    <source>
        <dbReference type="EMBL" id="EAQ51273.1"/>
    </source>
</evidence>
<dbReference type="Gene3D" id="3.40.50.1820">
    <property type="entry name" value="alpha/beta hydrolase"/>
    <property type="match status" value="1"/>
</dbReference>
<comment type="caution">
    <text evidence="2">The sequence shown here is derived from an EMBL/GenBank/DDBJ whole genome shotgun (WGS) entry which is preliminary data.</text>
</comment>
<dbReference type="AlphaFoldDB" id="A3XHH0"/>
<dbReference type="HOGENOM" id="CLU_020336_50_4_10"/>
<dbReference type="GO" id="GO:0016787">
    <property type="term" value="F:hydrolase activity"/>
    <property type="evidence" value="ECO:0007669"/>
    <property type="project" value="UniProtKB-KW"/>
</dbReference>
<protein>
    <submittedName>
        <fullName evidence="2">Alpha/beta hydrolase fold</fullName>
    </submittedName>
</protein>
<dbReference type="EMBL" id="AANC01000001">
    <property type="protein sequence ID" value="EAQ51273.1"/>
    <property type="molecule type" value="Genomic_DNA"/>
</dbReference>
<dbReference type="Pfam" id="PF00561">
    <property type="entry name" value="Abhydrolase_1"/>
    <property type="match status" value="1"/>
</dbReference>
<sequence length="257" mass="28929">MRPTTEEQTLFYEEFGKGKPLFLLHGFLENRTMWEPFIAHLSAHNHVFVVDLPGHGQSAVLEGSTTMDRMAQQVFKIVQHHQLNEVSLVGHSMGGYVALAFAKLYTQYVNGICLLNSTPKADTQERVALRKHGIQVAEKNYEALVSMSVANLFSKELRKDLAEVIAHTKQEALKTPLEGYVEAQKGMMLRFDATALWREASFKKWMLLGAQDTLIDAQGLRAELKSESIKIEVLKGGHMLHIENFEGVLSSLQVFCE</sequence>
<evidence type="ECO:0000313" key="3">
    <source>
        <dbReference type="Proteomes" id="UP000001601"/>
    </source>
</evidence>
<name>A3XHH0_LEEBM</name>
<dbReference type="PRINTS" id="PR00111">
    <property type="entry name" value="ABHYDROLASE"/>
</dbReference>